<reference evidence="2 3" key="1">
    <citation type="submission" date="2024-01" db="EMBL/GenBank/DDBJ databases">
        <title>The genomes of 5 underutilized Papilionoideae crops provide insights into root nodulation and disease resistance.</title>
        <authorList>
            <person name="Yuan L."/>
        </authorList>
    </citation>
    <scope>NUCLEOTIDE SEQUENCE [LARGE SCALE GENOMIC DNA]</scope>
    <source>
        <strain evidence="2">LY-2023</strain>
        <tissue evidence="2">Leaf</tissue>
    </source>
</reference>
<keyword evidence="3" id="KW-1185">Reference proteome</keyword>
<dbReference type="Proteomes" id="UP001359559">
    <property type="component" value="Unassembled WGS sequence"/>
</dbReference>
<dbReference type="AlphaFoldDB" id="A0AAN9F9N7"/>
<evidence type="ECO:0000256" key="1">
    <source>
        <dbReference type="SAM" id="MobiDB-lite"/>
    </source>
</evidence>
<protein>
    <submittedName>
        <fullName evidence="2">Uncharacterized protein</fullName>
    </submittedName>
</protein>
<sequence>MLEQRPNNKNEKKRRKEAEKRSVLSHVLNMKTCYNVKPIPDPLIFGDFTLRFLSSFKMVTQFNPPYCDSPFRMAEPAHNVASNSETTIEDLEVAIGIDIGRNRTEEAEIESE</sequence>
<accession>A0AAN9F9N7</accession>
<gene>
    <name evidence="2" type="ORF">RJT34_29021</name>
</gene>
<feature type="region of interest" description="Disordered" evidence="1">
    <location>
        <begin position="1"/>
        <end position="21"/>
    </location>
</feature>
<organism evidence="2 3">
    <name type="scientific">Clitoria ternatea</name>
    <name type="common">Butterfly pea</name>
    <dbReference type="NCBI Taxonomy" id="43366"/>
    <lineage>
        <taxon>Eukaryota</taxon>
        <taxon>Viridiplantae</taxon>
        <taxon>Streptophyta</taxon>
        <taxon>Embryophyta</taxon>
        <taxon>Tracheophyta</taxon>
        <taxon>Spermatophyta</taxon>
        <taxon>Magnoliopsida</taxon>
        <taxon>eudicotyledons</taxon>
        <taxon>Gunneridae</taxon>
        <taxon>Pentapetalae</taxon>
        <taxon>rosids</taxon>
        <taxon>fabids</taxon>
        <taxon>Fabales</taxon>
        <taxon>Fabaceae</taxon>
        <taxon>Papilionoideae</taxon>
        <taxon>50 kb inversion clade</taxon>
        <taxon>NPAAA clade</taxon>
        <taxon>indigoferoid/millettioid clade</taxon>
        <taxon>Phaseoleae</taxon>
        <taxon>Clitoria</taxon>
    </lineage>
</organism>
<comment type="caution">
    <text evidence="2">The sequence shown here is derived from an EMBL/GenBank/DDBJ whole genome shotgun (WGS) entry which is preliminary data.</text>
</comment>
<evidence type="ECO:0000313" key="2">
    <source>
        <dbReference type="EMBL" id="KAK7272432.1"/>
    </source>
</evidence>
<proteinExistence type="predicted"/>
<dbReference type="EMBL" id="JAYKXN010000007">
    <property type="protein sequence ID" value="KAK7272432.1"/>
    <property type="molecule type" value="Genomic_DNA"/>
</dbReference>
<evidence type="ECO:0000313" key="3">
    <source>
        <dbReference type="Proteomes" id="UP001359559"/>
    </source>
</evidence>
<name>A0AAN9F9N7_CLITE</name>